<proteinExistence type="predicted"/>
<protein>
    <submittedName>
        <fullName evidence="1">Uncharacterized protein</fullName>
    </submittedName>
</protein>
<sequence length="65" mass="7090">MEAASVANAGMEQRKEEVTVVPTGALSHLSGRITWPLITALLVDQIQHPPREGATEAKLVWGLKW</sequence>
<evidence type="ECO:0000313" key="2">
    <source>
        <dbReference type="Proteomes" id="UP000324222"/>
    </source>
</evidence>
<accession>A0A5B7GE02</accession>
<dbReference type="Proteomes" id="UP000324222">
    <property type="component" value="Unassembled WGS sequence"/>
</dbReference>
<dbReference type="EMBL" id="VSRR010013242">
    <property type="protein sequence ID" value="MPC55513.1"/>
    <property type="molecule type" value="Genomic_DNA"/>
</dbReference>
<dbReference type="AlphaFoldDB" id="A0A5B7GE02"/>
<comment type="caution">
    <text evidence="1">The sequence shown here is derived from an EMBL/GenBank/DDBJ whole genome shotgun (WGS) entry which is preliminary data.</text>
</comment>
<organism evidence="1 2">
    <name type="scientific">Portunus trituberculatus</name>
    <name type="common">Swimming crab</name>
    <name type="synonym">Neptunus trituberculatus</name>
    <dbReference type="NCBI Taxonomy" id="210409"/>
    <lineage>
        <taxon>Eukaryota</taxon>
        <taxon>Metazoa</taxon>
        <taxon>Ecdysozoa</taxon>
        <taxon>Arthropoda</taxon>
        <taxon>Crustacea</taxon>
        <taxon>Multicrustacea</taxon>
        <taxon>Malacostraca</taxon>
        <taxon>Eumalacostraca</taxon>
        <taxon>Eucarida</taxon>
        <taxon>Decapoda</taxon>
        <taxon>Pleocyemata</taxon>
        <taxon>Brachyura</taxon>
        <taxon>Eubrachyura</taxon>
        <taxon>Portunoidea</taxon>
        <taxon>Portunidae</taxon>
        <taxon>Portuninae</taxon>
        <taxon>Portunus</taxon>
    </lineage>
</organism>
<name>A0A5B7GE02_PORTR</name>
<gene>
    <name evidence="1" type="ORF">E2C01_049451</name>
</gene>
<reference evidence="1 2" key="1">
    <citation type="submission" date="2019-05" db="EMBL/GenBank/DDBJ databases">
        <title>Another draft genome of Portunus trituberculatus and its Hox gene families provides insights of decapod evolution.</title>
        <authorList>
            <person name="Jeong J.-H."/>
            <person name="Song I."/>
            <person name="Kim S."/>
            <person name="Choi T."/>
            <person name="Kim D."/>
            <person name="Ryu S."/>
            <person name="Kim W."/>
        </authorList>
    </citation>
    <scope>NUCLEOTIDE SEQUENCE [LARGE SCALE GENOMIC DNA]</scope>
    <source>
        <tissue evidence="1">Muscle</tissue>
    </source>
</reference>
<evidence type="ECO:0000313" key="1">
    <source>
        <dbReference type="EMBL" id="MPC55513.1"/>
    </source>
</evidence>
<keyword evidence="2" id="KW-1185">Reference proteome</keyword>